<accession>A0A2N0ZAS7</accession>
<dbReference type="Pfam" id="PF11148">
    <property type="entry name" value="DUF2922"/>
    <property type="match status" value="1"/>
</dbReference>
<dbReference type="AlphaFoldDB" id="A0A2N0ZAS7"/>
<organism evidence="1 2">
    <name type="scientific">Cytobacillus horneckiae</name>
    <dbReference type="NCBI Taxonomy" id="549687"/>
    <lineage>
        <taxon>Bacteria</taxon>
        <taxon>Bacillati</taxon>
        <taxon>Bacillota</taxon>
        <taxon>Bacilli</taxon>
        <taxon>Bacillales</taxon>
        <taxon>Bacillaceae</taxon>
        <taxon>Cytobacillus</taxon>
    </lineage>
</organism>
<evidence type="ECO:0000313" key="2">
    <source>
        <dbReference type="Proteomes" id="UP000233343"/>
    </source>
</evidence>
<sequence>MAKTLELSFVNEEEGITRISIENPKEPVELEKLKTAMQEIVAANAVASKSGSLTSIKGAKLVERNVTDYDLM</sequence>
<proteinExistence type="predicted"/>
<protein>
    <submittedName>
        <fullName evidence="1">DUF2922 domain-containing protein</fullName>
    </submittedName>
</protein>
<comment type="caution">
    <text evidence="1">The sequence shown here is derived from an EMBL/GenBank/DDBJ whole genome shotgun (WGS) entry which is preliminary data.</text>
</comment>
<dbReference type="EMBL" id="PISD01000063">
    <property type="protein sequence ID" value="PKG26603.1"/>
    <property type="molecule type" value="Genomic_DNA"/>
</dbReference>
<evidence type="ECO:0000313" key="1">
    <source>
        <dbReference type="EMBL" id="PKG26603.1"/>
    </source>
</evidence>
<reference evidence="1 2" key="1">
    <citation type="journal article" date="2010" name="Int. J. Syst. Evol. Microbiol.">
        <title>Bacillus horneckiae sp. nov., isolated from a spacecraft-assembly clean room.</title>
        <authorList>
            <person name="Vaishampayan P."/>
            <person name="Probst A."/>
            <person name="Krishnamurthi S."/>
            <person name="Ghosh S."/>
            <person name="Osman S."/>
            <person name="McDowall A."/>
            <person name="Ruckmani A."/>
            <person name="Mayilraj S."/>
            <person name="Venkateswaran K."/>
        </authorList>
    </citation>
    <scope>NUCLEOTIDE SEQUENCE [LARGE SCALE GENOMIC DNA]</scope>
    <source>
        <strain evidence="2">1PO1SC</strain>
    </source>
</reference>
<dbReference type="RefSeq" id="WP_066197605.1">
    <property type="nucleotide sequence ID" value="NZ_JARMMB010000018.1"/>
</dbReference>
<dbReference type="Proteomes" id="UP000233343">
    <property type="component" value="Unassembled WGS sequence"/>
</dbReference>
<dbReference type="InterPro" id="IPR021321">
    <property type="entry name" value="DUF2922"/>
</dbReference>
<name>A0A2N0ZAS7_9BACI</name>
<keyword evidence="2" id="KW-1185">Reference proteome</keyword>
<gene>
    <name evidence="1" type="ORF">CWS20_23140</name>
</gene>